<name>A0A9N9KJ41_9GLOM</name>
<accession>A0A9N9KJ41</accession>
<evidence type="ECO:0000256" key="1">
    <source>
        <dbReference type="SAM" id="MobiDB-lite"/>
    </source>
</evidence>
<feature type="non-terminal residue" evidence="2">
    <location>
        <position position="1"/>
    </location>
</feature>
<dbReference type="Proteomes" id="UP000789759">
    <property type="component" value="Unassembled WGS sequence"/>
</dbReference>
<protein>
    <submittedName>
        <fullName evidence="2">5979_t:CDS:1</fullName>
    </submittedName>
</protein>
<feature type="region of interest" description="Disordered" evidence="1">
    <location>
        <begin position="1"/>
        <end position="29"/>
    </location>
</feature>
<evidence type="ECO:0000313" key="3">
    <source>
        <dbReference type="Proteomes" id="UP000789759"/>
    </source>
</evidence>
<keyword evidence="3" id="KW-1185">Reference proteome</keyword>
<proteinExistence type="predicted"/>
<organism evidence="2 3">
    <name type="scientific">Cetraspora pellucida</name>
    <dbReference type="NCBI Taxonomy" id="1433469"/>
    <lineage>
        <taxon>Eukaryota</taxon>
        <taxon>Fungi</taxon>
        <taxon>Fungi incertae sedis</taxon>
        <taxon>Mucoromycota</taxon>
        <taxon>Glomeromycotina</taxon>
        <taxon>Glomeromycetes</taxon>
        <taxon>Diversisporales</taxon>
        <taxon>Gigasporaceae</taxon>
        <taxon>Cetraspora</taxon>
    </lineage>
</organism>
<evidence type="ECO:0000313" key="2">
    <source>
        <dbReference type="EMBL" id="CAG8839807.1"/>
    </source>
</evidence>
<dbReference type="AlphaFoldDB" id="A0A9N9KJ41"/>
<gene>
    <name evidence="2" type="ORF">CPELLU_LOCUS21922</name>
</gene>
<sequence length="112" mass="13221">SDTSRTPRNNRNNIQKRNDNNSDNDIEIDEYKDENLNDILEKEKKNDIHNDFMVDIEEIQDGTNKTIKEIQEESGNNDEKIGKIVKFKNIKKVSYGRLEFNDVSEIELIEYN</sequence>
<comment type="caution">
    <text evidence="2">The sequence shown here is derived from an EMBL/GenBank/DDBJ whole genome shotgun (WGS) entry which is preliminary data.</text>
</comment>
<dbReference type="EMBL" id="CAJVQA010088281">
    <property type="protein sequence ID" value="CAG8839807.1"/>
    <property type="molecule type" value="Genomic_DNA"/>
</dbReference>
<reference evidence="2" key="1">
    <citation type="submission" date="2021-06" db="EMBL/GenBank/DDBJ databases">
        <authorList>
            <person name="Kallberg Y."/>
            <person name="Tangrot J."/>
            <person name="Rosling A."/>
        </authorList>
    </citation>
    <scope>NUCLEOTIDE SEQUENCE</scope>
    <source>
        <strain evidence="2">FL966</strain>
    </source>
</reference>